<dbReference type="Proteomes" id="UP000177693">
    <property type="component" value="Unassembled WGS sequence"/>
</dbReference>
<gene>
    <name evidence="2" type="ORF">A3I23_01065</name>
</gene>
<proteinExistence type="predicted"/>
<dbReference type="Gene3D" id="3.30.2310.20">
    <property type="entry name" value="RelE-like"/>
    <property type="match status" value="1"/>
</dbReference>
<dbReference type="InterPro" id="IPR035093">
    <property type="entry name" value="RelE/ParE_toxin_dom_sf"/>
</dbReference>
<evidence type="ECO:0000313" key="3">
    <source>
        <dbReference type="Proteomes" id="UP000177693"/>
    </source>
</evidence>
<accession>A0A1F6Y6T0</accession>
<reference evidence="2 3" key="1">
    <citation type="journal article" date="2016" name="Nat. Commun.">
        <title>Thousands of microbial genomes shed light on interconnected biogeochemical processes in an aquifer system.</title>
        <authorList>
            <person name="Anantharaman K."/>
            <person name="Brown C.T."/>
            <person name="Hug L.A."/>
            <person name="Sharon I."/>
            <person name="Castelle C.J."/>
            <person name="Probst A.J."/>
            <person name="Thomas B.C."/>
            <person name="Singh A."/>
            <person name="Wilkins M.J."/>
            <person name="Karaoz U."/>
            <person name="Brodie E.L."/>
            <person name="Williams K.H."/>
            <person name="Hubbard S.S."/>
            <person name="Banfield J.F."/>
        </authorList>
    </citation>
    <scope>NUCLEOTIDE SEQUENCE [LARGE SCALE GENOMIC DNA]</scope>
</reference>
<comment type="caution">
    <text evidence="2">The sequence shown here is derived from an EMBL/GenBank/DDBJ whole genome shotgun (WGS) entry which is preliminary data.</text>
</comment>
<protein>
    <recommendedName>
        <fullName evidence="4">Addiction module toxin RelE</fullName>
    </recommendedName>
</protein>
<keyword evidence="1" id="KW-1277">Toxin-antitoxin system</keyword>
<dbReference type="EMBL" id="MFVL01000006">
    <property type="protein sequence ID" value="OGJ02080.1"/>
    <property type="molecule type" value="Genomic_DNA"/>
</dbReference>
<dbReference type="SUPFAM" id="SSF143011">
    <property type="entry name" value="RelE-like"/>
    <property type="match status" value="1"/>
</dbReference>
<evidence type="ECO:0000256" key="1">
    <source>
        <dbReference type="ARBA" id="ARBA00022649"/>
    </source>
</evidence>
<organism evidence="2 3">
    <name type="scientific">Candidatus Nomurabacteria bacterium RIFCSPLOWO2_02_FULL_40_67</name>
    <dbReference type="NCBI Taxonomy" id="1801787"/>
    <lineage>
        <taxon>Bacteria</taxon>
        <taxon>Candidatus Nomuraibacteriota</taxon>
    </lineage>
</organism>
<evidence type="ECO:0000313" key="2">
    <source>
        <dbReference type="EMBL" id="OGJ02080.1"/>
    </source>
</evidence>
<evidence type="ECO:0008006" key="4">
    <source>
        <dbReference type="Google" id="ProtNLM"/>
    </source>
</evidence>
<sequence length="85" mass="10168">MYYTFKGKSADEFSDLPKDIQLQIMKKLKFFMSSPDPLYFAEHLNNFDLGEYRFRVGDYRVSFDVENDTAKILKVAHRKDIYNKK</sequence>
<dbReference type="AlphaFoldDB" id="A0A1F6Y6T0"/>
<dbReference type="Pfam" id="PF05016">
    <property type="entry name" value="ParE_toxin"/>
    <property type="match status" value="1"/>
</dbReference>
<dbReference type="InterPro" id="IPR007712">
    <property type="entry name" value="RelE/ParE_toxin"/>
</dbReference>
<name>A0A1F6Y6T0_9BACT</name>